<comment type="function">
    <text evidence="3 4">Catalyzes the conversion of N5-carboxyaminoimidazole ribonucleotide (N5-CAIR) to 4-carboxy-5-aminoimidazole ribonucleotide (CAIR).</text>
</comment>
<keyword evidence="1 3" id="KW-0658">Purine biosynthesis</keyword>
<dbReference type="PANTHER" id="PTHR23046">
    <property type="entry name" value="PHOSPHORIBOSYLAMINOIMIDAZOLE CARBOXYLASE CATALYTIC SUBUNIT"/>
    <property type="match status" value="1"/>
</dbReference>
<dbReference type="EC" id="5.4.99.18" evidence="3 4"/>
<dbReference type="EMBL" id="CP155573">
    <property type="protein sequence ID" value="XFO65469.1"/>
    <property type="molecule type" value="Genomic_DNA"/>
</dbReference>
<dbReference type="PIRSF" id="PIRSF001338">
    <property type="entry name" value="AIR_carboxylase"/>
    <property type="match status" value="1"/>
</dbReference>
<organism evidence="6 7">
    <name type="scientific">Sporomusa silvacetica DSM 10669</name>
    <dbReference type="NCBI Taxonomy" id="1123289"/>
    <lineage>
        <taxon>Bacteria</taxon>
        <taxon>Bacillati</taxon>
        <taxon>Bacillota</taxon>
        <taxon>Negativicutes</taxon>
        <taxon>Selenomonadales</taxon>
        <taxon>Sporomusaceae</taxon>
        <taxon>Sporomusa</taxon>
    </lineage>
</organism>
<dbReference type="InterPro" id="IPR000031">
    <property type="entry name" value="PurE_dom"/>
</dbReference>
<feature type="binding site" evidence="3">
    <location>
        <position position="12"/>
    </location>
    <ligand>
        <name>substrate</name>
    </ligand>
</feature>
<evidence type="ECO:0000256" key="4">
    <source>
        <dbReference type="PIRNR" id="PIRNR001338"/>
    </source>
</evidence>
<evidence type="ECO:0000313" key="7">
    <source>
        <dbReference type="Proteomes" id="UP000216752"/>
    </source>
</evidence>
<dbReference type="InterPro" id="IPR033747">
    <property type="entry name" value="PurE_ClassI"/>
</dbReference>
<proteinExistence type="inferred from homology"/>
<feature type="binding site" evidence="3">
    <location>
        <position position="39"/>
    </location>
    <ligand>
        <name>substrate</name>
    </ligand>
</feature>
<feature type="domain" description="PurE" evidence="5">
    <location>
        <begin position="1"/>
        <end position="150"/>
    </location>
</feature>
<evidence type="ECO:0000259" key="5">
    <source>
        <dbReference type="SMART" id="SM01001"/>
    </source>
</evidence>
<keyword evidence="2 3" id="KW-0413">Isomerase</keyword>
<dbReference type="NCBIfam" id="TIGR01162">
    <property type="entry name" value="purE"/>
    <property type="match status" value="1"/>
</dbReference>
<dbReference type="Proteomes" id="UP000216752">
    <property type="component" value="Chromosome"/>
</dbReference>
<protein>
    <recommendedName>
        <fullName evidence="3 4">N5-carboxyaminoimidazole ribonucleotide mutase</fullName>
        <shortName evidence="3 4">N5-CAIR mutase</shortName>
        <ecNumber evidence="3 4">5.4.99.18</ecNumber>
    </recommendedName>
    <alternativeName>
        <fullName evidence="3">5-(carboxyamino)imidazole ribonucleotide mutase</fullName>
    </alternativeName>
</protein>
<evidence type="ECO:0000256" key="2">
    <source>
        <dbReference type="ARBA" id="ARBA00023235"/>
    </source>
</evidence>
<reference evidence="6" key="1">
    <citation type="submission" date="2024-05" db="EMBL/GenBank/DDBJ databases">
        <title>Isolation and characterization of Sporomusa carbonis sp. nov., a carboxydotrophic hydrogenogen in the genus of Sporomusa isolated from a charcoal burning pile.</title>
        <authorList>
            <person name="Boeer T."/>
            <person name="Rosenbaum F."/>
            <person name="Eysell L."/>
            <person name="Mueller V."/>
            <person name="Daniel R."/>
            <person name="Poehlein A."/>
        </authorList>
    </citation>
    <scope>NUCLEOTIDE SEQUENCE [LARGE SCALE GENOMIC DNA]</scope>
    <source>
        <strain evidence="6">DSM 10669</strain>
    </source>
</reference>
<evidence type="ECO:0000256" key="1">
    <source>
        <dbReference type="ARBA" id="ARBA00022755"/>
    </source>
</evidence>
<comment type="catalytic activity">
    <reaction evidence="3 4">
        <text>5-carboxyamino-1-(5-phospho-D-ribosyl)imidazole + H(+) = 5-amino-1-(5-phospho-D-ribosyl)imidazole-4-carboxylate</text>
        <dbReference type="Rhea" id="RHEA:13193"/>
        <dbReference type="ChEBI" id="CHEBI:15378"/>
        <dbReference type="ChEBI" id="CHEBI:58730"/>
        <dbReference type="ChEBI" id="CHEBI:77657"/>
        <dbReference type="EC" id="5.4.99.18"/>
    </reaction>
</comment>
<gene>
    <name evidence="3 6" type="primary">purE</name>
    <name evidence="6" type="ORF">SPSIL_015940</name>
</gene>
<dbReference type="PANTHER" id="PTHR23046:SF2">
    <property type="entry name" value="PHOSPHORIBOSYLAMINOIMIDAZOLE CARBOXYLASE"/>
    <property type="match status" value="1"/>
</dbReference>
<accession>A0ABZ3IIH8</accession>
<dbReference type="SMART" id="SM01001">
    <property type="entry name" value="AIRC"/>
    <property type="match status" value="1"/>
</dbReference>
<name>A0ABZ3IIH8_9FIRM</name>
<dbReference type="GO" id="GO:0034023">
    <property type="term" value="F:5-(carboxyamino)imidazole ribonucleotide mutase activity"/>
    <property type="evidence" value="ECO:0007669"/>
    <property type="project" value="UniProtKB-EC"/>
</dbReference>
<evidence type="ECO:0000313" key="6">
    <source>
        <dbReference type="EMBL" id="XFO65469.1"/>
    </source>
</evidence>
<keyword evidence="7" id="KW-1185">Reference proteome</keyword>
<comment type="similarity">
    <text evidence="3">Belongs to the AIR carboxylase family. Class I subfamily.</text>
</comment>
<dbReference type="Gene3D" id="3.40.50.1970">
    <property type="match status" value="1"/>
</dbReference>
<comment type="pathway">
    <text evidence="3 4">Purine metabolism; IMP biosynthesis via de novo pathway; 5-amino-1-(5-phospho-D-ribosyl)imidazole-4-carboxylate from 5-amino-1-(5-phospho-D-ribosyl)imidazole (N5-CAIR route): step 2/2.</text>
</comment>
<dbReference type="SUPFAM" id="SSF52255">
    <property type="entry name" value="N5-CAIR mutase (phosphoribosylaminoimidazole carboxylase, PurE)"/>
    <property type="match status" value="1"/>
</dbReference>
<dbReference type="InterPro" id="IPR024694">
    <property type="entry name" value="PurE_prokaryotes"/>
</dbReference>
<dbReference type="HAMAP" id="MF_01929">
    <property type="entry name" value="PurE_classI"/>
    <property type="match status" value="1"/>
</dbReference>
<evidence type="ECO:0000256" key="3">
    <source>
        <dbReference type="HAMAP-Rule" id="MF_01929"/>
    </source>
</evidence>
<dbReference type="RefSeq" id="WP_094603206.1">
    <property type="nucleotide sequence ID" value="NZ_CP155573.1"/>
</dbReference>
<sequence>MKVAIIMGSDSDWPVLEPAASQLAEFGIETEVLVASAHRTPDKVHRFVAGASERGVQVIIAAAGAAAHLPGVIASFTTLPVIGIPVNATPLAGMDALLSIVQMPAGIPVATMAINGAKNAALFAAQILAVHNTDLAAKLIAHRQTMAEEVERKDARLAQKLAAPK</sequence>
<dbReference type="Pfam" id="PF00731">
    <property type="entry name" value="AIRC"/>
    <property type="match status" value="1"/>
</dbReference>
<feature type="binding site" evidence="3">
    <location>
        <position position="9"/>
    </location>
    <ligand>
        <name>substrate</name>
    </ligand>
</feature>